<keyword evidence="1" id="KW-0143">Chaperone</keyword>
<sequence>MRTLIITSGKREHGENTTRFRQLWEQAERFSAQTAVLESELDRLAARIEAHILPLEREVGALIRQVLVRQLDFSNRKTLRNWQRVELERRISTLVCDLVQMGLLDAALHERLSVRLAASLGIALDEQSGLSAAEQIDRYLNHEMAQFYDPCQDEFEGLLNHESQNSAAGTTGITASTGGETLDDSVFKRLFRQAAAALHPDKEADSERLAEKHELMKQLLKAREERDLITLLSLHERYAVADSALSRVDQQQLETVLLEHLENLHCRRDQIVHKSAVHCMAFHQFHDRVPAVVDELIAEYMERCEHRKAPLRRFVSEIHTLKDYQSLLKDNRDEDEADERFMAR</sequence>
<keyword evidence="3" id="KW-1185">Reference proteome</keyword>
<accession>A0A2Z2NV04</accession>
<name>A0A2Z2NV04_9GAMM</name>
<protein>
    <recommendedName>
        <fullName evidence="4">J domain-containing protein</fullName>
    </recommendedName>
</protein>
<organism evidence="2 3">
    <name type="scientific">Granulosicoccus antarcticus IMCC3135</name>
    <dbReference type="NCBI Taxonomy" id="1192854"/>
    <lineage>
        <taxon>Bacteria</taxon>
        <taxon>Pseudomonadati</taxon>
        <taxon>Pseudomonadota</taxon>
        <taxon>Gammaproteobacteria</taxon>
        <taxon>Chromatiales</taxon>
        <taxon>Granulosicoccaceae</taxon>
        <taxon>Granulosicoccus</taxon>
    </lineage>
</organism>
<dbReference type="SUPFAM" id="SSF46565">
    <property type="entry name" value="Chaperone J-domain"/>
    <property type="match status" value="1"/>
</dbReference>
<dbReference type="Proteomes" id="UP000250079">
    <property type="component" value="Chromosome"/>
</dbReference>
<evidence type="ECO:0000256" key="1">
    <source>
        <dbReference type="ARBA" id="ARBA00023186"/>
    </source>
</evidence>
<evidence type="ECO:0000313" key="3">
    <source>
        <dbReference type="Proteomes" id="UP000250079"/>
    </source>
</evidence>
<dbReference type="InterPro" id="IPR036869">
    <property type="entry name" value="J_dom_sf"/>
</dbReference>
<reference evidence="2 3" key="1">
    <citation type="submission" date="2016-12" db="EMBL/GenBank/DDBJ databases">
        <authorList>
            <person name="Song W.-J."/>
            <person name="Kurnit D.M."/>
        </authorList>
    </citation>
    <scope>NUCLEOTIDE SEQUENCE [LARGE SCALE GENOMIC DNA]</scope>
    <source>
        <strain evidence="2 3">IMCC3135</strain>
    </source>
</reference>
<dbReference type="OrthoDB" id="6113916at2"/>
<evidence type="ECO:0000313" key="2">
    <source>
        <dbReference type="EMBL" id="ASJ70944.1"/>
    </source>
</evidence>
<dbReference type="RefSeq" id="WP_088916436.1">
    <property type="nucleotide sequence ID" value="NZ_CP018632.1"/>
</dbReference>
<evidence type="ECO:0008006" key="4">
    <source>
        <dbReference type="Google" id="ProtNLM"/>
    </source>
</evidence>
<dbReference type="KEGG" id="gai:IMCC3135_04155"/>
<proteinExistence type="predicted"/>
<dbReference type="EMBL" id="CP018632">
    <property type="protein sequence ID" value="ASJ70944.1"/>
    <property type="molecule type" value="Genomic_DNA"/>
</dbReference>
<dbReference type="AlphaFoldDB" id="A0A2Z2NV04"/>
<gene>
    <name evidence="2" type="ORF">IMCC3135_04155</name>
</gene>